<dbReference type="SUPFAM" id="SSF52402">
    <property type="entry name" value="Adenine nucleotide alpha hydrolases-like"/>
    <property type="match status" value="1"/>
</dbReference>
<dbReference type="PRINTS" id="PR01438">
    <property type="entry name" value="UNVRSLSTRESS"/>
</dbReference>
<name>A0AAD5X4Z6_9FUNG</name>
<organism evidence="2 3">
    <name type="scientific">Rhizophlyctis rosea</name>
    <dbReference type="NCBI Taxonomy" id="64517"/>
    <lineage>
        <taxon>Eukaryota</taxon>
        <taxon>Fungi</taxon>
        <taxon>Fungi incertae sedis</taxon>
        <taxon>Chytridiomycota</taxon>
        <taxon>Chytridiomycota incertae sedis</taxon>
        <taxon>Chytridiomycetes</taxon>
        <taxon>Rhizophlyctidales</taxon>
        <taxon>Rhizophlyctidaceae</taxon>
        <taxon>Rhizophlyctis</taxon>
    </lineage>
</organism>
<gene>
    <name evidence="2" type="ORF">HK097_008905</name>
</gene>
<reference evidence="2" key="1">
    <citation type="submission" date="2020-05" db="EMBL/GenBank/DDBJ databases">
        <title>Phylogenomic resolution of chytrid fungi.</title>
        <authorList>
            <person name="Stajich J.E."/>
            <person name="Amses K."/>
            <person name="Simmons R."/>
            <person name="Seto K."/>
            <person name="Myers J."/>
            <person name="Bonds A."/>
            <person name="Quandt C.A."/>
            <person name="Barry K."/>
            <person name="Liu P."/>
            <person name="Grigoriev I."/>
            <person name="Longcore J.E."/>
            <person name="James T.Y."/>
        </authorList>
    </citation>
    <scope>NUCLEOTIDE SEQUENCE</scope>
    <source>
        <strain evidence="2">JEL0318</strain>
    </source>
</reference>
<dbReference type="InterPro" id="IPR006016">
    <property type="entry name" value="UspA"/>
</dbReference>
<evidence type="ECO:0000313" key="3">
    <source>
        <dbReference type="Proteomes" id="UP001212841"/>
    </source>
</evidence>
<dbReference type="CDD" id="cd23659">
    <property type="entry name" value="USP_At3g01520-like"/>
    <property type="match status" value="1"/>
</dbReference>
<dbReference type="EMBL" id="JADGJD010000551">
    <property type="protein sequence ID" value="KAJ3050129.1"/>
    <property type="molecule type" value="Genomic_DNA"/>
</dbReference>
<comment type="caution">
    <text evidence="2">The sequence shown here is derived from an EMBL/GenBank/DDBJ whole genome shotgun (WGS) entry which is preliminary data.</text>
</comment>
<dbReference type="PANTHER" id="PTHR31964:SF113">
    <property type="entry name" value="USPA DOMAIN-CONTAINING PROTEIN"/>
    <property type="match status" value="1"/>
</dbReference>
<evidence type="ECO:0000259" key="1">
    <source>
        <dbReference type="Pfam" id="PF00582"/>
    </source>
</evidence>
<evidence type="ECO:0000313" key="2">
    <source>
        <dbReference type="EMBL" id="KAJ3050129.1"/>
    </source>
</evidence>
<dbReference type="Gene3D" id="3.40.50.620">
    <property type="entry name" value="HUPs"/>
    <property type="match status" value="1"/>
</dbReference>
<dbReference type="PANTHER" id="PTHR31964">
    <property type="entry name" value="ADENINE NUCLEOTIDE ALPHA HYDROLASES-LIKE SUPERFAMILY PROTEIN"/>
    <property type="match status" value="1"/>
</dbReference>
<dbReference type="Pfam" id="PF00582">
    <property type="entry name" value="Usp"/>
    <property type="match status" value="1"/>
</dbReference>
<dbReference type="InterPro" id="IPR006015">
    <property type="entry name" value="Universal_stress_UspA"/>
</dbReference>
<keyword evidence="3" id="KW-1185">Reference proteome</keyword>
<dbReference type="AlphaFoldDB" id="A0AAD5X4Z6"/>
<feature type="domain" description="UspA" evidence="1">
    <location>
        <begin position="6"/>
        <end position="151"/>
    </location>
</feature>
<proteinExistence type="predicted"/>
<sequence>MADHRTVLVGVETVTKTGIQASPVLRWALRNFVKKGDNLVMLHASKLVGGAGQDSAGYTNVASPEALKDMEQTVEALLREMVRSHNLEAVTVKATIVKADPRDTIAKTAEQLGAVAVIVGRREVGAMKRVLLGSVSDYLAKECNSTVIIVKAD</sequence>
<protein>
    <recommendedName>
        <fullName evidence="1">UspA domain-containing protein</fullName>
    </recommendedName>
</protein>
<dbReference type="InterPro" id="IPR014729">
    <property type="entry name" value="Rossmann-like_a/b/a_fold"/>
</dbReference>
<dbReference type="Proteomes" id="UP001212841">
    <property type="component" value="Unassembled WGS sequence"/>
</dbReference>
<accession>A0AAD5X4Z6</accession>